<accession>A0A926DYK2</accession>
<protein>
    <submittedName>
        <fullName evidence="2">Uncharacterized protein</fullName>
    </submittedName>
</protein>
<keyword evidence="1" id="KW-0472">Membrane</keyword>
<evidence type="ECO:0000313" key="2">
    <source>
        <dbReference type="EMBL" id="MBC8546192.1"/>
    </source>
</evidence>
<dbReference type="EMBL" id="JACRST010000004">
    <property type="protein sequence ID" value="MBC8546192.1"/>
    <property type="molecule type" value="Genomic_DNA"/>
</dbReference>
<evidence type="ECO:0000313" key="3">
    <source>
        <dbReference type="Proteomes" id="UP000653127"/>
    </source>
</evidence>
<dbReference type="NCBIfam" id="NF040909">
    <property type="entry name" value="OadG_rel_small"/>
    <property type="match status" value="1"/>
</dbReference>
<feature type="transmembrane region" description="Helical" evidence="1">
    <location>
        <begin position="15"/>
        <end position="33"/>
    </location>
</feature>
<keyword evidence="3" id="KW-1185">Reference proteome</keyword>
<name>A0A926DYK2_9FIRM</name>
<dbReference type="AlphaFoldDB" id="A0A926DYK2"/>
<keyword evidence="1" id="KW-1133">Transmembrane helix</keyword>
<evidence type="ECO:0000256" key="1">
    <source>
        <dbReference type="SAM" id="Phobius"/>
    </source>
</evidence>
<dbReference type="RefSeq" id="WP_249282345.1">
    <property type="nucleotide sequence ID" value="NZ_JACRST010000004.1"/>
</dbReference>
<proteinExistence type="predicted"/>
<gene>
    <name evidence="2" type="ORF">H8711_04485</name>
</gene>
<reference evidence="2" key="1">
    <citation type="submission" date="2020-08" db="EMBL/GenBank/DDBJ databases">
        <title>Genome public.</title>
        <authorList>
            <person name="Liu C."/>
            <person name="Sun Q."/>
        </authorList>
    </citation>
    <scope>NUCLEOTIDE SEQUENCE</scope>
    <source>
        <strain evidence="2">NSJ-31</strain>
    </source>
</reference>
<keyword evidence="1" id="KW-0812">Transmembrane</keyword>
<comment type="caution">
    <text evidence="2">The sequence shown here is derived from an EMBL/GenBank/DDBJ whole genome shotgun (WGS) entry which is preliminary data.</text>
</comment>
<organism evidence="2 3">
    <name type="scientific">Ligaoa zhengdingensis</name>
    <dbReference type="NCBI Taxonomy" id="2763658"/>
    <lineage>
        <taxon>Bacteria</taxon>
        <taxon>Bacillati</taxon>
        <taxon>Bacillota</taxon>
        <taxon>Clostridia</taxon>
        <taxon>Eubacteriales</taxon>
        <taxon>Oscillospiraceae</taxon>
        <taxon>Ligaoa</taxon>
    </lineage>
</organism>
<dbReference type="Proteomes" id="UP000653127">
    <property type="component" value="Unassembled WGS sequence"/>
</dbReference>
<sequence>MNELFMQSLVLMGKGMLGIFVVIFIIYLIILALTKLTAGKKTGDE</sequence>